<dbReference type="AlphaFoldDB" id="A0A2P5CDI4"/>
<dbReference type="EMBL" id="JXTB01000143">
    <property type="protein sequence ID" value="PON59098.1"/>
    <property type="molecule type" value="Genomic_DNA"/>
</dbReference>
<organism evidence="1 2">
    <name type="scientific">Parasponia andersonii</name>
    <name type="common">Sponia andersonii</name>
    <dbReference type="NCBI Taxonomy" id="3476"/>
    <lineage>
        <taxon>Eukaryota</taxon>
        <taxon>Viridiplantae</taxon>
        <taxon>Streptophyta</taxon>
        <taxon>Embryophyta</taxon>
        <taxon>Tracheophyta</taxon>
        <taxon>Spermatophyta</taxon>
        <taxon>Magnoliopsida</taxon>
        <taxon>eudicotyledons</taxon>
        <taxon>Gunneridae</taxon>
        <taxon>Pentapetalae</taxon>
        <taxon>rosids</taxon>
        <taxon>fabids</taxon>
        <taxon>Rosales</taxon>
        <taxon>Cannabaceae</taxon>
        <taxon>Parasponia</taxon>
    </lineage>
</organism>
<sequence>NGVKCTATGINHLPRKPRKKLSRINKDKNPHSCIAKYHTHIKVTSSASSPSLSLIHTSYSKYIIVYLK</sequence>
<name>A0A2P5CDI4_PARAD</name>
<accession>A0A2P5CDI4</accession>
<gene>
    <name evidence="1" type="ORF">PanWU01x14_162170</name>
</gene>
<comment type="caution">
    <text evidence="1">The sequence shown here is derived from an EMBL/GenBank/DDBJ whole genome shotgun (WGS) entry which is preliminary data.</text>
</comment>
<proteinExistence type="predicted"/>
<evidence type="ECO:0000313" key="1">
    <source>
        <dbReference type="EMBL" id="PON59098.1"/>
    </source>
</evidence>
<protein>
    <submittedName>
        <fullName evidence="1">Uncharacterized protein</fullName>
    </submittedName>
</protein>
<reference evidence="2" key="1">
    <citation type="submission" date="2016-06" db="EMBL/GenBank/DDBJ databases">
        <title>Parallel loss of symbiosis genes in relatives of nitrogen-fixing non-legume Parasponia.</title>
        <authorList>
            <person name="Van Velzen R."/>
            <person name="Holmer R."/>
            <person name="Bu F."/>
            <person name="Rutten L."/>
            <person name="Van Zeijl A."/>
            <person name="Liu W."/>
            <person name="Santuari L."/>
            <person name="Cao Q."/>
            <person name="Sharma T."/>
            <person name="Shen D."/>
            <person name="Roswanjaya Y."/>
            <person name="Wardhani T."/>
            <person name="Kalhor M.S."/>
            <person name="Jansen J."/>
            <person name="Van den Hoogen J."/>
            <person name="Gungor B."/>
            <person name="Hartog M."/>
            <person name="Hontelez J."/>
            <person name="Verver J."/>
            <person name="Yang W.-C."/>
            <person name="Schijlen E."/>
            <person name="Repin R."/>
            <person name="Schilthuizen M."/>
            <person name="Schranz E."/>
            <person name="Heidstra R."/>
            <person name="Miyata K."/>
            <person name="Fedorova E."/>
            <person name="Kohlen W."/>
            <person name="Bisseling T."/>
            <person name="Smit S."/>
            <person name="Geurts R."/>
        </authorList>
    </citation>
    <scope>NUCLEOTIDE SEQUENCE [LARGE SCALE GENOMIC DNA]</scope>
    <source>
        <strain evidence="2">cv. WU1-14</strain>
    </source>
</reference>
<dbReference type="Proteomes" id="UP000237105">
    <property type="component" value="Unassembled WGS sequence"/>
</dbReference>
<evidence type="ECO:0000313" key="2">
    <source>
        <dbReference type="Proteomes" id="UP000237105"/>
    </source>
</evidence>
<feature type="non-terminal residue" evidence="1">
    <location>
        <position position="1"/>
    </location>
</feature>
<keyword evidence="2" id="KW-1185">Reference proteome</keyword>